<gene>
    <name evidence="1" type="ORF">EV681_3563</name>
</gene>
<sequence length="107" mass="11889">MGLEQCFRDDNCVSWGKKSDITFPLFFTGYPFDGKKANAGNGVMTAFVLEDSATIDRLYAIAMREGGSDEGEPGFRPRYGSGFYAAYVRDPDNNKIAFVAYLESEQD</sequence>
<evidence type="ECO:0000313" key="1">
    <source>
        <dbReference type="EMBL" id="RZT92803.1"/>
    </source>
</evidence>
<dbReference type="Proteomes" id="UP000293398">
    <property type="component" value="Unassembled WGS sequence"/>
</dbReference>
<reference evidence="1 2" key="1">
    <citation type="submission" date="2019-02" db="EMBL/GenBank/DDBJ databases">
        <title>Genomic Encyclopedia of Type Strains, Phase IV (KMG-IV): sequencing the most valuable type-strain genomes for metagenomic binning, comparative biology and taxonomic classification.</title>
        <authorList>
            <person name="Goeker M."/>
        </authorList>
    </citation>
    <scope>NUCLEOTIDE SEQUENCE [LARGE SCALE GENOMIC DNA]</scope>
    <source>
        <strain evidence="1 2">DSM 23814</strain>
    </source>
</reference>
<dbReference type="InterPro" id="IPR029068">
    <property type="entry name" value="Glyas_Bleomycin-R_OHBP_Dase"/>
</dbReference>
<dbReference type="CDD" id="cd07262">
    <property type="entry name" value="VOC_like"/>
    <property type="match status" value="1"/>
</dbReference>
<dbReference type="PANTHER" id="PTHR35006">
    <property type="entry name" value="GLYOXALASE FAMILY PROTEIN (AFU_ORTHOLOGUE AFUA_5G14830)"/>
    <property type="match status" value="1"/>
</dbReference>
<dbReference type="AlphaFoldDB" id="A0A4Q7VBV1"/>
<evidence type="ECO:0000313" key="2">
    <source>
        <dbReference type="Proteomes" id="UP000293398"/>
    </source>
</evidence>
<dbReference type="RefSeq" id="WP_207227097.1">
    <property type="nucleotide sequence ID" value="NZ_SHKO01000003.1"/>
</dbReference>
<dbReference type="EMBL" id="SHKO01000003">
    <property type="protein sequence ID" value="RZT92803.1"/>
    <property type="molecule type" value="Genomic_DNA"/>
</dbReference>
<keyword evidence="2" id="KW-1185">Reference proteome</keyword>
<dbReference type="Gene3D" id="3.10.180.10">
    <property type="entry name" value="2,3-Dihydroxybiphenyl 1,2-Dioxygenase, domain 1"/>
    <property type="match status" value="1"/>
</dbReference>
<protein>
    <recommendedName>
        <fullName evidence="3">VOC domain-containing protein</fullName>
    </recommendedName>
</protein>
<proteinExistence type="predicted"/>
<accession>A0A4Q7VBV1</accession>
<name>A0A4Q7VBV1_9BURK</name>
<evidence type="ECO:0008006" key="3">
    <source>
        <dbReference type="Google" id="ProtNLM"/>
    </source>
</evidence>
<organism evidence="1 2">
    <name type="scientific">Advenella incenata</name>
    <dbReference type="NCBI Taxonomy" id="267800"/>
    <lineage>
        <taxon>Bacteria</taxon>
        <taxon>Pseudomonadati</taxon>
        <taxon>Pseudomonadota</taxon>
        <taxon>Betaproteobacteria</taxon>
        <taxon>Burkholderiales</taxon>
        <taxon>Alcaligenaceae</taxon>
    </lineage>
</organism>
<dbReference type="SUPFAM" id="SSF54593">
    <property type="entry name" value="Glyoxalase/Bleomycin resistance protein/Dihydroxybiphenyl dioxygenase"/>
    <property type="match status" value="1"/>
</dbReference>
<comment type="caution">
    <text evidence="1">The sequence shown here is derived from an EMBL/GenBank/DDBJ whole genome shotgun (WGS) entry which is preliminary data.</text>
</comment>
<dbReference type="PANTHER" id="PTHR35006:SF2">
    <property type="entry name" value="GLYOXALASE FAMILY PROTEIN (AFU_ORTHOLOGUE AFUA_5G14830)"/>
    <property type="match status" value="1"/>
</dbReference>